<comment type="caution">
    <text evidence="1">The sequence shown here is derived from an EMBL/GenBank/DDBJ whole genome shotgun (WGS) entry which is preliminary data.</text>
</comment>
<reference evidence="1 2" key="1">
    <citation type="journal article" date="2019" name="Sci. Rep.">
        <title>Orb-weaving spider Araneus ventricosus genome elucidates the spidroin gene catalogue.</title>
        <authorList>
            <person name="Kono N."/>
            <person name="Nakamura H."/>
            <person name="Ohtoshi R."/>
            <person name="Moran D.A.P."/>
            <person name="Shinohara A."/>
            <person name="Yoshida Y."/>
            <person name="Fujiwara M."/>
            <person name="Mori M."/>
            <person name="Tomita M."/>
            <person name="Arakawa K."/>
        </authorList>
    </citation>
    <scope>NUCLEOTIDE SEQUENCE [LARGE SCALE GENOMIC DNA]</scope>
</reference>
<sequence>MAFLSLDSLYLRPVFKQHEGNSDILNRGQMTTPELVPLSKLPHHSMAFSKNCGLVHSGFEWLLGKIVGWSTLGLNGSYVKNELCKFLGYPDISSKTPKSL</sequence>
<organism evidence="1 2">
    <name type="scientific">Araneus ventricosus</name>
    <name type="common">Orbweaver spider</name>
    <name type="synonym">Epeira ventricosa</name>
    <dbReference type="NCBI Taxonomy" id="182803"/>
    <lineage>
        <taxon>Eukaryota</taxon>
        <taxon>Metazoa</taxon>
        <taxon>Ecdysozoa</taxon>
        <taxon>Arthropoda</taxon>
        <taxon>Chelicerata</taxon>
        <taxon>Arachnida</taxon>
        <taxon>Araneae</taxon>
        <taxon>Araneomorphae</taxon>
        <taxon>Entelegynae</taxon>
        <taxon>Araneoidea</taxon>
        <taxon>Araneidae</taxon>
        <taxon>Araneus</taxon>
    </lineage>
</organism>
<proteinExistence type="predicted"/>
<gene>
    <name evidence="1" type="ORF">AVEN_158809_1</name>
</gene>
<dbReference type="AlphaFoldDB" id="A0A4Y2HUV6"/>
<evidence type="ECO:0000313" key="2">
    <source>
        <dbReference type="Proteomes" id="UP000499080"/>
    </source>
</evidence>
<protein>
    <submittedName>
        <fullName evidence="1">Uncharacterized protein</fullName>
    </submittedName>
</protein>
<dbReference type="EMBL" id="BGPR01002171">
    <property type="protein sequence ID" value="GBM68985.1"/>
    <property type="molecule type" value="Genomic_DNA"/>
</dbReference>
<dbReference type="Proteomes" id="UP000499080">
    <property type="component" value="Unassembled WGS sequence"/>
</dbReference>
<name>A0A4Y2HUV6_ARAVE</name>
<evidence type="ECO:0000313" key="1">
    <source>
        <dbReference type="EMBL" id="GBM68985.1"/>
    </source>
</evidence>
<accession>A0A4Y2HUV6</accession>
<keyword evidence="2" id="KW-1185">Reference proteome</keyword>